<dbReference type="EMBL" id="JACAOA010000033">
    <property type="protein sequence ID" value="MBA5730039.1"/>
    <property type="molecule type" value="Genomic_DNA"/>
</dbReference>
<dbReference type="AlphaFoldDB" id="A0A839A716"/>
<sequence>MKKKAIVTVSYSGEIQIDLDNVGGLVNDQIKVMVMEQIAMDSSLIS</sequence>
<proteinExistence type="predicted"/>
<organism evidence="1 2">
    <name type="scientific">Ruoffia halotolerans</name>
    <dbReference type="NCBI Taxonomy" id="2748684"/>
    <lineage>
        <taxon>Bacteria</taxon>
        <taxon>Bacillati</taxon>
        <taxon>Bacillota</taxon>
        <taxon>Bacilli</taxon>
        <taxon>Lactobacillales</taxon>
        <taxon>Aerococcaceae</taxon>
        <taxon>Ruoffia</taxon>
    </lineage>
</organism>
<accession>A0A839A716</accession>
<protein>
    <submittedName>
        <fullName evidence="1">Uncharacterized protein</fullName>
    </submittedName>
</protein>
<evidence type="ECO:0000313" key="1">
    <source>
        <dbReference type="EMBL" id="MBA5730039.1"/>
    </source>
</evidence>
<evidence type="ECO:0000313" key="2">
    <source>
        <dbReference type="Proteomes" id="UP000571018"/>
    </source>
</evidence>
<keyword evidence="2" id="KW-1185">Reference proteome</keyword>
<reference evidence="1 2" key="1">
    <citation type="submission" date="2020-06" db="EMBL/GenBank/DDBJ databases">
        <title>Reclassification of Facklamia ignava, Facklamia soureckii and Facklami tabacinasalis as Falseniella iganva gen. nov., comb. nov., Hutsoniella ignava gen. nov., comb. nov., and Ruoffia tabacinasalis gen. nov., comb. nov and description of Ruoffia haltotolerans sp. nov., isolated from hypersaline Inland Sea of Qatar.</title>
        <authorList>
            <person name="Fotedar R."/>
            <person name="Sankaranarayanan K."/>
            <person name="Lawson P."/>
            <person name="Caldwell M."/>
            <person name="Zeyara A."/>
            <person name="Al Malki A."/>
            <person name="Ali M."/>
        </authorList>
    </citation>
    <scope>NUCLEOTIDE SEQUENCE [LARGE SCALE GENOMIC DNA]</scope>
    <source>
        <strain evidence="1 2">INB8</strain>
    </source>
</reference>
<name>A0A839A716_9LACT</name>
<comment type="caution">
    <text evidence="1">The sequence shown here is derived from an EMBL/GenBank/DDBJ whole genome shotgun (WGS) entry which is preliminary data.</text>
</comment>
<dbReference type="RefSeq" id="WP_218931698.1">
    <property type="nucleotide sequence ID" value="NZ_JACAOA010000033.1"/>
</dbReference>
<gene>
    <name evidence="1" type="ORF">HW423_09610</name>
</gene>
<dbReference type="Proteomes" id="UP000571018">
    <property type="component" value="Unassembled WGS sequence"/>
</dbReference>